<keyword evidence="3" id="KW-0805">Transcription regulation</keyword>
<proteinExistence type="predicted"/>
<dbReference type="PROSITE" id="PS51099">
    <property type="entry name" value="PTS_EIIB_TYPE_2"/>
    <property type="match status" value="1"/>
</dbReference>
<dbReference type="CDD" id="cd05568">
    <property type="entry name" value="PTS_IIB_bgl_like"/>
    <property type="match status" value="1"/>
</dbReference>
<keyword evidence="11" id="KW-1185">Reference proteome</keyword>
<dbReference type="SUPFAM" id="SSF52794">
    <property type="entry name" value="PTS system IIB component-like"/>
    <property type="match status" value="1"/>
</dbReference>
<dbReference type="PANTHER" id="PTHR30185:SF18">
    <property type="entry name" value="TRANSCRIPTIONAL REGULATOR MTLR"/>
    <property type="match status" value="1"/>
</dbReference>
<feature type="domain" description="HTH deoR-type" evidence="6">
    <location>
        <begin position="4"/>
        <end position="71"/>
    </location>
</feature>
<dbReference type="Gene3D" id="3.40.930.10">
    <property type="entry name" value="Mannitol-specific EII, Chain A"/>
    <property type="match status" value="1"/>
</dbReference>
<evidence type="ECO:0000256" key="5">
    <source>
        <dbReference type="SAM" id="MobiDB-lite"/>
    </source>
</evidence>
<evidence type="ECO:0000259" key="9">
    <source>
        <dbReference type="PROSITE" id="PS51372"/>
    </source>
</evidence>
<dbReference type="InterPro" id="IPR050661">
    <property type="entry name" value="BglG_antiterminators"/>
</dbReference>
<evidence type="ECO:0000313" key="10">
    <source>
        <dbReference type="EMBL" id="MBB6731389.1"/>
    </source>
</evidence>
<dbReference type="Pfam" id="PF08279">
    <property type="entry name" value="HTH_11"/>
    <property type="match status" value="1"/>
</dbReference>
<dbReference type="InterPro" id="IPR036634">
    <property type="entry name" value="PRD_sf"/>
</dbReference>
<keyword evidence="1" id="KW-0808">Transferase</keyword>
<dbReference type="GO" id="GO:0003700">
    <property type="term" value="F:DNA-binding transcription factor activity"/>
    <property type="evidence" value="ECO:0007669"/>
    <property type="project" value="InterPro"/>
</dbReference>
<dbReference type="EMBL" id="JACJVO010000012">
    <property type="protein sequence ID" value="MBB6731389.1"/>
    <property type="molecule type" value="Genomic_DNA"/>
</dbReference>
<dbReference type="AlphaFoldDB" id="A0A7X0SK15"/>
<evidence type="ECO:0000256" key="1">
    <source>
        <dbReference type="ARBA" id="ARBA00022679"/>
    </source>
</evidence>
<dbReference type="InterPro" id="IPR002178">
    <property type="entry name" value="PTS_EIIA_type-2_dom"/>
</dbReference>
<keyword evidence="2" id="KW-0677">Repeat</keyword>
<dbReference type="Pfam" id="PF00359">
    <property type="entry name" value="PTS_EIIA_2"/>
    <property type="match status" value="1"/>
</dbReference>
<feature type="compositionally biased region" description="Basic and acidic residues" evidence="5">
    <location>
        <begin position="512"/>
        <end position="531"/>
    </location>
</feature>
<keyword evidence="4" id="KW-0804">Transcription</keyword>
<evidence type="ECO:0000259" key="8">
    <source>
        <dbReference type="PROSITE" id="PS51099"/>
    </source>
</evidence>
<dbReference type="Gene3D" id="1.10.1790.10">
    <property type="entry name" value="PRD domain"/>
    <property type="match status" value="1"/>
</dbReference>
<dbReference type="SUPFAM" id="SSF63520">
    <property type="entry name" value="PTS-regulatory domain, PRD"/>
    <property type="match status" value="1"/>
</dbReference>
<gene>
    <name evidence="10" type="ORF">H7C18_10775</name>
</gene>
<feature type="compositionally biased region" description="Low complexity" evidence="5">
    <location>
        <begin position="495"/>
        <end position="508"/>
    </location>
</feature>
<dbReference type="PROSITE" id="PS51372">
    <property type="entry name" value="PRD_2"/>
    <property type="match status" value="1"/>
</dbReference>
<evidence type="ECO:0000256" key="2">
    <source>
        <dbReference type="ARBA" id="ARBA00022737"/>
    </source>
</evidence>
<dbReference type="InterPro" id="IPR036390">
    <property type="entry name" value="WH_DNA-bd_sf"/>
</dbReference>
<evidence type="ECO:0000256" key="3">
    <source>
        <dbReference type="ARBA" id="ARBA00023015"/>
    </source>
</evidence>
<dbReference type="Gene3D" id="3.40.50.2300">
    <property type="match status" value="1"/>
</dbReference>
<dbReference type="InterPro" id="IPR036388">
    <property type="entry name" value="WH-like_DNA-bd_sf"/>
</dbReference>
<name>A0A7X0SK15_9BACL</name>
<dbReference type="InterPro" id="IPR036095">
    <property type="entry name" value="PTS_EIIB-like_sf"/>
</dbReference>
<dbReference type="InterPro" id="IPR011608">
    <property type="entry name" value="PRD"/>
</dbReference>
<dbReference type="PROSITE" id="PS51000">
    <property type="entry name" value="HTH_DEOR_2"/>
    <property type="match status" value="1"/>
</dbReference>
<evidence type="ECO:0000259" key="7">
    <source>
        <dbReference type="PROSITE" id="PS51094"/>
    </source>
</evidence>
<feature type="domain" description="PTS EIIB type-2" evidence="8">
    <location>
        <begin position="407"/>
        <end position="496"/>
    </location>
</feature>
<dbReference type="GO" id="GO:0008982">
    <property type="term" value="F:protein-N(PI)-phosphohistidine-sugar phosphotransferase activity"/>
    <property type="evidence" value="ECO:0007669"/>
    <property type="project" value="InterPro"/>
</dbReference>
<dbReference type="SUPFAM" id="SSF46785">
    <property type="entry name" value="Winged helix' DNA-binding domain"/>
    <property type="match status" value="2"/>
</dbReference>
<dbReference type="InterPro" id="IPR013011">
    <property type="entry name" value="PTS_EIIB_2"/>
</dbReference>
<protein>
    <submittedName>
        <fullName evidence="10">BglG family transcription antiterminator</fullName>
    </submittedName>
</protein>
<dbReference type="InterPro" id="IPR016152">
    <property type="entry name" value="PTrfase/Anion_transptr"/>
</dbReference>
<dbReference type="RefSeq" id="WP_185129065.1">
    <property type="nucleotide sequence ID" value="NZ_JACJVO010000012.1"/>
</dbReference>
<feature type="domain" description="PRD" evidence="9">
    <location>
        <begin position="298"/>
        <end position="403"/>
    </location>
</feature>
<organism evidence="10 11">
    <name type="scientific">Cohnella zeiphila</name>
    <dbReference type="NCBI Taxonomy" id="2761120"/>
    <lineage>
        <taxon>Bacteria</taxon>
        <taxon>Bacillati</taxon>
        <taxon>Bacillota</taxon>
        <taxon>Bacilli</taxon>
        <taxon>Bacillales</taxon>
        <taxon>Paenibacillaceae</taxon>
        <taxon>Cohnella</taxon>
    </lineage>
</organism>
<dbReference type="SUPFAM" id="SSF55804">
    <property type="entry name" value="Phoshotransferase/anion transport protein"/>
    <property type="match status" value="1"/>
</dbReference>
<dbReference type="Pfam" id="PF00874">
    <property type="entry name" value="PRD"/>
    <property type="match status" value="1"/>
</dbReference>
<evidence type="ECO:0000313" key="11">
    <source>
        <dbReference type="Proteomes" id="UP000564644"/>
    </source>
</evidence>
<dbReference type="PANTHER" id="PTHR30185">
    <property type="entry name" value="CRYPTIC BETA-GLUCOSIDE BGL OPERON ANTITERMINATOR"/>
    <property type="match status" value="1"/>
</dbReference>
<feature type="region of interest" description="Disordered" evidence="5">
    <location>
        <begin position="495"/>
        <end position="531"/>
    </location>
</feature>
<sequence>MIVSNRQRRLLELLLRRQEEVTAGEMAEELRISARTVHRDMQELEPMLAANGLSLVRKSGIGISLQGGEEELARFKEQLGASVSATYSPDERKALILCRLLREEEPVKLFALAHMLHAAIPTVTRDLDELEPQLNRQGLELVRRRGYGVELAGGEENKRGLIAALAHLYLDDSELFGASSDDARTGPVAKELLRMVGKDVFHAVEQLLWKLEEAWPRRLSETAYTRLLVRLSVALTRQRQQRFIEGGASAGASSPALDRFLEAFGPDWPEAERDYVQRLLDEAKAEAESGGGAALLSRYGPAVAESAAKLIRAVAKRWDVPFDRDRSLLDGLIRHLGPALERLRALETIRNPLLPQIKKDYGALFEAVRAGAGEALVPYRVPEEEIGYLTMHFGAAAERWRLFPRTVRAMLVCTSGIGSSKLLAVRIHKEFPQVDLIGHYSWYEAARISPDRYDLIVSTVDLPMQPDRYVKLSPLLTREETERLREAIWRAATAPDAHASSARADATPPAARKQEEGAVHAGEHKEKDPLQRLKRVHAYTAEMLQLLDRFVAYPLDLGKRGRDLEAVLSAMLDRVALQGGVQNPEAIVRRLIEREHSGSQLIAGTPAALFHTRSEWVPKPLLALFRLATPLPLGSGEARQILLMLAPPELNRPALEVLSEISAMLLQPEMIRLLQEGGAEEIKSFISQELEEFMRQQEEWGEPT</sequence>
<accession>A0A7X0SK15</accession>
<comment type="caution">
    <text evidence="10">The sequence shown here is derived from an EMBL/GenBank/DDBJ whole genome shotgun (WGS) entry which is preliminary data.</text>
</comment>
<evidence type="ECO:0000256" key="4">
    <source>
        <dbReference type="ARBA" id="ARBA00023163"/>
    </source>
</evidence>
<reference evidence="10 11" key="1">
    <citation type="submission" date="2020-08" db="EMBL/GenBank/DDBJ databases">
        <title>Cohnella phylogeny.</title>
        <authorList>
            <person name="Dunlap C."/>
        </authorList>
    </citation>
    <scope>NUCLEOTIDE SEQUENCE [LARGE SCALE GENOMIC DNA]</scope>
    <source>
        <strain evidence="10 11">CBP 2801</strain>
    </source>
</reference>
<dbReference type="Gene3D" id="1.10.10.10">
    <property type="entry name" value="Winged helix-like DNA-binding domain superfamily/Winged helix DNA-binding domain"/>
    <property type="match status" value="1"/>
</dbReference>
<dbReference type="GO" id="GO:0009401">
    <property type="term" value="P:phosphoenolpyruvate-dependent sugar phosphotransferase system"/>
    <property type="evidence" value="ECO:0007669"/>
    <property type="project" value="InterPro"/>
</dbReference>
<feature type="domain" description="PTS EIIA type-2" evidence="7">
    <location>
        <begin position="548"/>
        <end position="689"/>
    </location>
</feature>
<evidence type="ECO:0000259" key="6">
    <source>
        <dbReference type="PROSITE" id="PS51000"/>
    </source>
</evidence>
<dbReference type="InterPro" id="IPR001034">
    <property type="entry name" value="DeoR_HTH"/>
</dbReference>
<dbReference type="PROSITE" id="PS51094">
    <property type="entry name" value="PTS_EIIA_TYPE_2"/>
    <property type="match status" value="1"/>
</dbReference>
<dbReference type="InterPro" id="IPR013196">
    <property type="entry name" value="HTH_11"/>
</dbReference>
<dbReference type="Proteomes" id="UP000564644">
    <property type="component" value="Unassembled WGS sequence"/>
</dbReference>